<dbReference type="PROSITE" id="PS51257">
    <property type="entry name" value="PROKAR_LIPOPROTEIN"/>
    <property type="match status" value="1"/>
</dbReference>
<feature type="region of interest" description="Disordered" evidence="6">
    <location>
        <begin position="33"/>
        <end position="52"/>
    </location>
</feature>
<reference evidence="7" key="2">
    <citation type="submission" date="2020-02" db="EMBL/GenBank/DDBJ databases">
        <authorList>
            <person name="Matsumoto Y."/>
            <person name="Motooka D."/>
            <person name="Nakamura S."/>
        </authorList>
    </citation>
    <scope>NUCLEOTIDE SEQUENCE</scope>
    <source>
        <strain evidence="7">JCM 12375</strain>
    </source>
</reference>
<keyword evidence="4" id="KW-0564">Palmitate</keyword>
<evidence type="ECO:0000256" key="3">
    <source>
        <dbReference type="ARBA" id="ARBA00023136"/>
    </source>
</evidence>
<keyword evidence="2" id="KW-0732">Signal</keyword>
<dbReference type="Pfam" id="PF05481">
    <property type="entry name" value="Myco_19_kDa"/>
    <property type="match status" value="1"/>
</dbReference>
<reference evidence="8" key="3">
    <citation type="submission" date="2023-03" db="EMBL/GenBank/DDBJ databases">
        <title>Draft genome sequence of a Mycolicibacterium mageritense strain H4_3_1 isolated from a hybrid biological-inorganic system reactor.</title>
        <authorList>
            <person name="Feng X."/>
            <person name="Kazama D."/>
            <person name="Sato K."/>
            <person name="Kobayashi H."/>
        </authorList>
    </citation>
    <scope>NUCLEOTIDE SEQUENCE</scope>
    <source>
        <strain evidence="8">H4_3_1</strain>
    </source>
</reference>
<evidence type="ECO:0000256" key="6">
    <source>
        <dbReference type="SAM" id="MobiDB-lite"/>
    </source>
</evidence>
<dbReference type="AlphaFoldDB" id="A0AAI8XMD4"/>
<evidence type="ECO:0000256" key="2">
    <source>
        <dbReference type="ARBA" id="ARBA00022729"/>
    </source>
</evidence>
<accession>A0AAI8XMD4</accession>
<dbReference type="GO" id="GO:0016020">
    <property type="term" value="C:membrane"/>
    <property type="evidence" value="ECO:0007669"/>
    <property type="project" value="InterPro"/>
</dbReference>
<dbReference type="RefSeq" id="WP_036435238.1">
    <property type="nucleotide sequence ID" value="NZ_AP022567.1"/>
</dbReference>
<evidence type="ECO:0000313" key="9">
    <source>
        <dbReference type="Proteomes" id="UP000465622"/>
    </source>
</evidence>
<dbReference type="Proteomes" id="UP000465622">
    <property type="component" value="Chromosome"/>
</dbReference>
<gene>
    <name evidence="8" type="primary">lpqH_2</name>
    <name evidence="8" type="ORF">hbim_01658</name>
    <name evidence="7" type="ORF">MMAGJ_30260</name>
</gene>
<protein>
    <submittedName>
        <fullName evidence="8">Lipoprotein LpqH</fullName>
    </submittedName>
</protein>
<keyword evidence="9" id="KW-1185">Reference proteome</keyword>
<dbReference type="InterPro" id="IPR008691">
    <property type="entry name" value="LpqH"/>
</dbReference>
<evidence type="ECO:0000313" key="8">
    <source>
        <dbReference type="EMBL" id="BDY27732.1"/>
    </source>
</evidence>
<evidence type="ECO:0000313" key="10">
    <source>
        <dbReference type="Proteomes" id="UP001241092"/>
    </source>
</evidence>
<keyword evidence="1" id="KW-1003">Cell membrane</keyword>
<sequence length="165" mass="15916">MKRGFLVVVGGAAVVIAGLSGCSSDEKKSESTASATATASAEGGGASVTTGSGTAKVTIDGKDHPVSGSIACVKQGGNVNIALGQGMTGITAVVSEADPPAVTAVQLGNIDGVMLQYGAGAPGGSAEATKDGNKYTIKGNATGADMANPMAGVVTKPFELEVTCP</sequence>
<keyword evidence="5 8" id="KW-0449">Lipoprotein</keyword>
<evidence type="ECO:0000256" key="1">
    <source>
        <dbReference type="ARBA" id="ARBA00022475"/>
    </source>
</evidence>
<evidence type="ECO:0000256" key="5">
    <source>
        <dbReference type="ARBA" id="ARBA00023288"/>
    </source>
</evidence>
<dbReference type="EMBL" id="AP027452">
    <property type="protein sequence ID" value="BDY27732.1"/>
    <property type="molecule type" value="Genomic_DNA"/>
</dbReference>
<reference evidence="7 9" key="1">
    <citation type="journal article" date="2019" name="Emerg. Microbes Infect.">
        <title>Comprehensive subspecies identification of 175 nontuberculous mycobacteria species based on 7547 genomic profiles.</title>
        <authorList>
            <person name="Matsumoto Y."/>
            <person name="Kinjo T."/>
            <person name="Motooka D."/>
            <person name="Nabeya D."/>
            <person name="Jung N."/>
            <person name="Uechi K."/>
            <person name="Horii T."/>
            <person name="Iida T."/>
            <person name="Fujita J."/>
            <person name="Nakamura S."/>
        </authorList>
    </citation>
    <scope>NUCLEOTIDE SEQUENCE [LARGE SCALE GENOMIC DNA]</scope>
    <source>
        <strain evidence="7 9">JCM 12375</strain>
    </source>
</reference>
<name>A0AAI8XMD4_MYCME</name>
<keyword evidence="3" id="KW-0472">Membrane</keyword>
<dbReference type="Proteomes" id="UP001241092">
    <property type="component" value="Chromosome"/>
</dbReference>
<evidence type="ECO:0000313" key="7">
    <source>
        <dbReference type="EMBL" id="BBX33744.1"/>
    </source>
</evidence>
<evidence type="ECO:0000256" key="4">
    <source>
        <dbReference type="ARBA" id="ARBA00023139"/>
    </source>
</evidence>
<proteinExistence type="predicted"/>
<dbReference type="EMBL" id="AP022567">
    <property type="protein sequence ID" value="BBX33744.1"/>
    <property type="molecule type" value="Genomic_DNA"/>
</dbReference>
<organism evidence="8 10">
    <name type="scientific">Mycolicibacterium mageritense</name>
    <name type="common">Mycobacterium mageritense</name>
    <dbReference type="NCBI Taxonomy" id="53462"/>
    <lineage>
        <taxon>Bacteria</taxon>
        <taxon>Bacillati</taxon>
        <taxon>Actinomycetota</taxon>
        <taxon>Actinomycetes</taxon>
        <taxon>Mycobacteriales</taxon>
        <taxon>Mycobacteriaceae</taxon>
        <taxon>Mycolicibacterium</taxon>
    </lineage>
</organism>